<evidence type="ECO:0000313" key="1">
    <source>
        <dbReference type="EMBL" id="MFB2877026.1"/>
    </source>
</evidence>
<accession>A0ABV4X3B4</accession>
<proteinExistence type="predicted"/>
<sequence length="134" mass="15220">MRGVTITDRTEDNFLAINLVDILYQIGDFIEDTEWEISAVECFGTAADKLHEIADRKARLPGKVLLQLAENLTQVIDGVFIGYRNDRLNPWIIIEAVDSSAYDVQSDSEDVLKRIRQHFKQVADLPSEEIAISR</sequence>
<protein>
    <submittedName>
        <fullName evidence="1">Uncharacterized protein</fullName>
    </submittedName>
</protein>
<dbReference type="RefSeq" id="WP_413270137.1">
    <property type="nucleotide sequence ID" value="NZ_JBHFNQ010000066.1"/>
</dbReference>
<dbReference type="EMBL" id="JBHFNQ010000066">
    <property type="protein sequence ID" value="MFB2877026.1"/>
    <property type="molecule type" value="Genomic_DNA"/>
</dbReference>
<comment type="caution">
    <text evidence="1">The sequence shown here is derived from an EMBL/GenBank/DDBJ whole genome shotgun (WGS) entry which is preliminary data.</text>
</comment>
<organism evidence="1 2">
    <name type="scientific">Floridaenema aerugineum BLCC-F46</name>
    <dbReference type="NCBI Taxonomy" id="3153654"/>
    <lineage>
        <taxon>Bacteria</taxon>
        <taxon>Bacillati</taxon>
        <taxon>Cyanobacteriota</taxon>
        <taxon>Cyanophyceae</taxon>
        <taxon>Oscillatoriophycideae</taxon>
        <taxon>Aerosakkonematales</taxon>
        <taxon>Aerosakkonemataceae</taxon>
        <taxon>Floridanema</taxon>
        <taxon>Floridanema aerugineum</taxon>
    </lineage>
</organism>
<reference evidence="1 2" key="1">
    <citation type="submission" date="2024-09" db="EMBL/GenBank/DDBJ databases">
        <title>Floridaenema gen nov. (Aerosakkonemataceae, Aerosakkonematales ord. nov., Cyanobacteria) from benthic tropical and subtropical fresh waters, with the description of four new species.</title>
        <authorList>
            <person name="Moretto J.A."/>
            <person name="Berthold D.E."/>
            <person name="Lefler F.W."/>
            <person name="Huang I.-S."/>
            <person name="Laughinghouse H. IV."/>
        </authorList>
    </citation>
    <scope>NUCLEOTIDE SEQUENCE [LARGE SCALE GENOMIC DNA]</scope>
    <source>
        <strain evidence="1 2">BLCC-F46</strain>
    </source>
</reference>
<evidence type="ECO:0000313" key="2">
    <source>
        <dbReference type="Proteomes" id="UP001576774"/>
    </source>
</evidence>
<keyword evidence="2" id="KW-1185">Reference proteome</keyword>
<name>A0ABV4X3B4_9CYAN</name>
<gene>
    <name evidence="1" type="ORF">ACE1CC_09055</name>
</gene>
<dbReference type="Proteomes" id="UP001576774">
    <property type="component" value="Unassembled WGS sequence"/>
</dbReference>